<protein>
    <submittedName>
        <fullName evidence="7">PLP-dependent aminotransferase family protein</fullName>
    </submittedName>
</protein>
<dbReference type="SUPFAM" id="SSF53383">
    <property type="entry name" value="PLP-dependent transferases"/>
    <property type="match status" value="1"/>
</dbReference>
<keyword evidence="7" id="KW-0808">Transferase</keyword>
<organism evidence="7 8">
    <name type="scientific">Tepidibacter hydrothermalis</name>
    <dbReference type="NCBI Taxonomy" id="3036126"/>
    <lineage>
        <taxon>Bacteria</taxon>
        <taxon>Bacillati</taxon>
        <taxon>Bacillota</taxon>
        <taxon>Clostridia</taxon>
        <taxon>Peptostreptococcales</taxon>
        <taxon>Peptostreptococcaceae</taxon>
        <taxon>Tepidibacter</taxon>
    </lineage>
</organism>
<dbReference type="Gene3D" id="3.40.640.10">
    <property type="entry name" value="Type I PLP-dependent aspartate aminotransferase-like (Major domain)"/>
    <property type="match status" value="1"/>
</dbReference>
<dbReference type="InterPro" id="IPR000524">
    <property type="entry name" value="Tscrpt_reg_HTH_GntR"/>
</dbReference>
<dbReference type="GO" id="GO:0008483">
    <property type="term" value="F:transaminase activity"/>
    <property type="evidence" value="ECO:0007669"/>
    <property type="project" value="UniProtKB-KW"/>
</dbReference>
<keyword evidence="2" id="KW-0663">Pyridoxal phosphate</keyword>
<keyword evidence="7" id="KW-0032">Aminotransferase</keyword>
<keyword evidence="3" id="KW-0805">Transcription regulation</keyword>
<dbReference type="PANTHER" id="PTHR46577">
    <property type="entry name" value="HTH-TYPE TRANSCRIPTIONAL REGULATORY PROTEIN GABR"/>
    <property type="match status" value="1"/>
</dbReference>
<evidence type="ECO:0000313" key="8">
    <source>
        <dbReference type="Proteomes" id="UP001222800"/>
    </source>
</evidence>
<evidence type="ECO:0000256" key="3">
    <source>
        <dbReference type="ARBA" id="ARBA00023015"/>
    </source>
</evidence>
<dbReference type="PANTHER" id="PTHR46577:SF1">
    <property type="entry name" value="HTH-TYPE TRANSCRIPTIONAL REGULATORY PROTEIN GABR"/>
    <property type="match status" value="1"/>
</dbReference>
<dbReference type="CDD" id="cd07377">
    <property type="entry name" value="WHTH_GntR"/>
    <property type="match status" value="1"/>
</dbReference>
<evidence type="ECO:0000256" key="2">
    <source>
        <dbReference type="ARBA" id="ARBA00022898"/>
    </source>
</evidence>
<feature type="domain" description="HTH gntR-type" evidence="6">
    <location>
        <begin position="1"/>
        <end position="69"/>
    </location>
</feature>
<dbReference type="InterPro" id="IPR015421">
    <property type="entry name" value="PyrdxlP-dep_Trfase_major"/>
</dbReference>
<dbReference type="SMART" id="SM00345">
    <property type="entry name" value="HTH_GNTR"/>
    <property type="match status" value="1"/>
</dbReference>
<dbReference type="SUPFAM" id="SSF46785">
    <property type="entry name" value="Winged helix' DNA-binding domain"/>
    <property type="match status" value="1"/>
</dbReference>
<dbReference type="EMBL" id="CP120733">
    <property type="protein sequence ID" value="WFD11113.1"/>
    <property type="molecule type" value="Genomic_DNA"/>
</dbReference>
<dbReference type="InterPro" id="IPR004839">
    <property type="entry name" value="Aminotransferase_I/II_large"/>
</dbReference>
<evidence type="ECO:0000313" key="7">
    <source>
        <dbReference type="EMBL" id="WFD11113.1"/>
    </source>
</evidence>
<dbReference type="Gene3D" id="1.10.10.10">
    <property type="entry name" value="Winged helix-like DNA-binding domain superfamily/Winged helix DNA-binding domain"/>
    <property type="match status" value="1"/>
</dbReference>
<keyword evidence="4" id="KW-0238">DNA-binding</keyword>
<evidence type="ECO:0000256" key="1">
    <source>
        <dbReference type="ARBA" id="ARBA00005384"/>
    </source>
</evidence>
<gene>
    <name evidence="7" type="ORF">P4S50_03290</name>
</gene>
<dbReference type="RefSeq" id="WP_277733082.1">
    <property type="nucleotide sequence ID" value="NZ_CP120733.1"/>
</dbReference>
<dbReference type="InterPro" id="IPR036390">
    <property type="entry name" value="WH_DNA-bd_sf"/>
</dbReference>
<dbReference type="CDD" id="cd00609">
    <property type="entry name" value="AAT_like"/>
    <property type="match status" value="1"/>
</dbReference>
<evidence type="ECO:0000259" key="6">
    <source>
        <dbReference type="PROSITE" id="PS50949"/>
    </source>
</evidence>
<accession>A0ABY8EJG5</accession>
<keyword evidence="8" id="KW-1185">Reference proteome</keyword>
<evidence type="ECO:0000256" key="4">
    <source>
        <dbReference type="ARBA" id="ARBA00023125"/>
    </source>
</evidence>
<evidence type="ECO:0000256" key="5">
    <source>
        <dbReference type="ARBA" id="ARBA00023163"/>
    </source>
</evidence>
<dbReference type="PROSITE" id="PS50949">
    <property type="entry name" value="HTH_GNTR"/>
    <property type="match status" value="1"/>
</dbReference>
<proteinExistence type="inferred from homology"/>
<dbReference type="Proteomes" id="UP001222800">
    <property type="component" value="Chromosome"/>
</dbReference>
<dbReference type="Pfam" id="PF00392">
    <property type="entry name" value="GntR"/>
    <property type="match status" value="1"/>
</dbReference>
<comment type="similarity">
    <text evidence="1">In the C-terminal section; belongs to the class-I pyridoxal-phosphate-dependent aminotransferase family.</text>
</comment>
<dbReference type="InterPro" id="IPR036388">
    <property type="entry name" value="WH-like_DNA-bd_sf"/>
</dbReference>
<dbReference type="InterPro" id="IPR015424">
    <property type="entry name" value="PyrdxlP-dep_Trfase"/>
</dbReference>
<reference evidence="7 8" key="1">
    <citation type="submission" date="2023-03" db="EMBL/GenBank/DDBJ databases">
        <title>Complete genome sequence of Tepidibacter sp. SWIR-1, isolated from a deep-sea hydrothermal vent.</title>
        <authorList>
            <person name="Li X."/>
        </authorList>
    </citation>
    <scope>NUCLEOTIDE SEQUENCE [LARGE SCALE GENOMIC DNA]</scope>
    <source>
        <strain evidence="7 8">SWIR-1</strain>
    </source>
</reference>
<name>A0ABY8EJG5_9FIRM</name>
<dbReference type="Pfam" id="PF00155">
    <property type="entry name" value="Aminotran_1_2"/>
    <property type="match status" value="1"/>
</dbReference>
<sequence>MKKYQAIINYIKSEISNGSIKSGKKLPSIRNICEEFQCSKVTVVKAYDLLEKEHIIYSIPKSGYYLIENNLNLNNKICNKYIDFSTSAPDSRILPYEEFQHCLNQAMDLYKERLFSNSNTQGFENLINVIVKQLQDYQVFTYNKCVFITTGSQQAINILTMMHFPNGKDNVLIEQPTYHGVIKSLEINNINTIGIKRDHNGIDLNELEKMFKYNNIKFFYTVPRFHNPTGFSYSNKDKKKIIELAEKYDVYIVEDDYLADLEVDKKSDPIYALDCSSRVIYLKSYSKIILPQLRISAVVLPKLLLKTFKEYKKWNDLNTSILSQGALEIYIKSGMFNAHMKKLRTVYRERMSYLDKLIKNLNNSNVKWYIPNSGFFASFEITNNVSSKDIVRRLNMKNILLPDTCMFYLENHINEKLIRLSVSRVNNDEIKKGINMILKEIKDK</sequence>
<keyword evidence="5" id="KW-0804">Transcription</keyword>
<dbReference type="InterPro" id="IPR051446">
    <property type="entry name" value="HTH_trans_reg/aminotransferase"/>
</dbReference>